<dbReference type="EMBL" id="CM046131">
    <property type="protein sequence ID" value="KAI8429608.1"/>
    <property type="molecule type" value="Genomic_DNA"/>
</dbReference>
<gene>
    <name evidence="1" type="ORF">MSG28_000206</name>
</gene>
<proteinExistence type="predicted"/>
<name>A0ACC0K078_CHOFU</name>
<accession>A0ACC0K078</accession>
<dbReference type="Proteomes" id="UP001064048">
    <property type="component" value="Chromosome Z"/>
</dbReference>
<organism evidence="1 2">
    <name type="scientific">Choristoneura fumiferana</name>
    <name type="common">Spruce budworm moth</name>
    <name type="synonym">Archips fumiferana</name>
    <dbReference type="NCBI Taxonomy" id="7141"/>
    <lineage>
        <taxon>Eukaryota</taxon>
        <taxon>Metazoa</taxon>
        <taxon>Ecdysozoa</taxon>
        <taxon>Arthropoda</taxon>
        <taxon>Hexapoda</taxon>
        <taxon>Insecta</taxon>
        <taxon>Pterygota</taxon>
        <taxon>Neoptera</taxon>
        <taxon>Endopterygota</taxon>
        <taxon>Lepidoptera</taxon>
        <taxon>Glossata</taxon>
        <taxon>Ditrysia</taxon>
        <taxon>Tortricoidea</taxon>
        <taxon>Tortricidae</taxon>
        <taxon>Tortricinae</taxon>
        <taxon>Choristoneura</taxon>
    </lineage>
</organism>
<comment type="caution">
    <text evidence="1">The sequence shown here is derived from an EMBL/GenBank/DDBJ whole genome shotgun (WGS) entry which is preliminary data.</text>
</comment>
<evidence type="ECO:0000313" key="1">
    <source>
        <dbReference type="EMBL" id="KAI8429608.1"/>
    </source>
</evidence>
<protein>
    <submittedName>
        <fullName evidence="1">Uncharacterized protein</fullName>
    </submittedName>
</protein>
<reference evidence="1 2" key="1">
    <citation type="journal article" date="2022" name="Genome Biol. Evol.">
        <title>The Spruce Budworm Genome: Reconstructing the Evolutionary History of Antifreeze Proteins.</title>
        <authorList>
            <person name="Beliveau C."/>
            <person name="Gagne P."/>
            <person name="Picq S."/>
            <person name="Vernygora O."/>
            <person name="Keeling C.I."/>
            <person name="Pinkney K."/>
            <person name="Doucet D."/>
            <person name="Wen F."/>
            <person name="Johnston J.S."/>
            <person name="Maaroufi H."/>
            <person name="Boyle B."/>
            <person name="Laroche J."/>
            <person name="Dewar K."/>
            <person name="Juretic N."/>
            <person name="Blackburn G."/>
            <person name="Nisole A."/>
            <person name="Brunet B."/>
            <person name="Brandao M."/>
            <person name="Lumley L."/>
            <person name="Duan J."/>
            <person name="Quan G."/>
            <person name="Lucarotti C.J."/>
            <person name="Roe A.D."/>
            <person name="Sperling F.A.H."/>
            <person name="Levesque R.C."/>
            <person name="Cusson M."/>
        </authorList>
    </citation>
    <scope>NUCLEOTIDE SEQUENCE [LARGE SCALE GENOMIC DNA]</scope>
    <source>
        <strain evidence="1">Glfc:IPQL:Cfum</strain>
    </source>
</reference>
<evidence type="ECO:0000313" key="2">
    <source>
        <dbReference type="Proteomes" id="UP001064048"/>
    </source>
</evidence>
<sequence>MLHCCAAAQLAQGRDPPVSWDQRTKRVLLRIRRAGPRPGTPEIAQRIDLSYSGGEKLRRIMAGEEGAELKGLSKYFNSQTYNGRANKGQKPKNLPGQEF</sequence>
<keyword evidence="2" id="KW-1185">Reference proteome</keyword>